<dbReference type="OrthoDB" id="2877at2759"/>
<protein>
    <submittedName>
        <fullName evidence="1 2">Uncharacterized protein</fullName>
    </submittedName>
</protein>
<gene>
    <name evidence="1" type="ORF">GLYMA_17G179900</name>
</gene>
<accession>A0A0R0FEH7</accession>
<dbReference type="InParanoid" id="A0A0R0FEH7"/>
<evidence type="ECO:0000313" key="3">
    <source>
        <dbReference type="Proteomes" id="UP000008827"/>
    </source>
</evidence>
<dbReference type="PANTHER" id="PTHR12734:SF0">
    <property type="entry name" value="18S RRNA (GUANINE-N(7))-METHYLTRANSFERASE-RELATED"/>
    <property type="match status" value="1"/>
</dbReference>
<dbReference type="InterPro" id="IPR029063">
    <property type="entry name" value="SAM-dependent_MTases_sf"/>
</dbReference>
<dbReference type="GO" id="GO:0070476">
    <property type="term" value="P:rRNA (guanine-N7)-methylation"/>
    <property type="evidence" value="ECO:0007669"/>
    <property type="project" value="InterPro"/>
</dbReference>
<sequence length="106" mass="11230">MPQNFLYCSNSGCGSGLSGETISENGHHWIGLDILASMLNVAVEREIEGDLLLGDMGQGLGICPEVMDGAINISVVQALQTVGNSLNFNPSKLTLSNRLKISIRSP</sequence>
<reference evidence="1 2" key="1">
    <citation type="journal article" date="2010" name="Nature">
        <title>Genome sequence of the palaeopolyploid soybean.</title>
        <authorList>
            <person name="Schmutz J."/>
            <person name="Cannon S.B."/>
            <person name="Schlueter J."/>
            <person name="Ma J."/>
            <person name="Mitros T."/>
            <person name="Nelson W."/>
            <person name="Hyten D.L."/>
            <person name="Song Q."/>
            <person name="Thelen J.J."/>
            <person name="Cheng J."/>
            <person name="Xu D."/>
            <person name="Hellsten U."/>
            <person name="May G.D."/>
            <person name="Yu Y."/>
            <person name="Sakurai T."/>
            <person name="Umezawa T."/>
            <person name="Bhattacharyya M.K."/>
            <person name="Sandhu D."/>
            <person name="Valliyodan B."/>
            <person name="Lindquist E."/>
            <person name="Peto M."/>
            <person name="Grant D."/>
            <person name="Shu S."/>
            <person name="Goodstein D."/>
            <person name="Barry K."/>
            <person name="Futrell-Griggs M."/>
            <person name="Abernathy B."/>
            <person name="Du J."/>
            <person name="Tian Z."/>
            <person name="Zhu L."/>
            <person name="Gill N."/>
            <person name="Joshi T."/>
            <person name="Libault M."/>
            <person name="Sethuraman A."/>
            <person name="Zhang X.-C."/>
            <person name="Shinozaki K."/>
            <person name="Nguyen H.T."/>
            <person name="Wing R.A."/>
            <person name="Cregan P."/>
            <person name="Specht J."/>
            <person name="Grimwood J."/>
            <person name="Rokhsar D."/>
            <person name="Stacey G."/>
            <person name="Shoemaker R.C."/>
            <person name="Jackson S.A."/>
        </authorList>
    </citation>
    <scope>NUCLEOTIDE SEQUENCE [LARGE SCALE GENOMIC DNA]</scope>
    <source>
        <strain evidence="2">cv. Williams 82</strain>
        <tissue evidence="1">Callus</tissue>
    </source>
</reference>
<dbReference type="SUPFAM" id="SSF53335">
    <property type="entry name" value="S-adenosyl-L-methionine-dependent methyltransferases"/>
    <property type="match status" value="1"/>
</dbReference>
<keyword evidence="3" id="KW-1185">Reference proteome</keyword>
<dbReference type="SMR" id="A0A0R0FEH7"/>
<dbReference type="EnsemblPlants" id="KRH04700">
    <property type="protein sequence ID" value="KRH04700"/>
    <property type="gene ID" value="GLYMA_17G179900"/>
</dbReference>
<dbReference type="Proteomes" id="UP000008827">
    <property type="component" value="Chromosome 17"/>
</dbReference>
<dbReference type="PANTHER" id="PTHR12734">
    <property type="entry name" value="METHYLTRANSFERASE-RELATED"/>
    <property type="match status" value="1"/>
</dbReference>
<dbReference type="AlphaFoldDB" id="A0A0R0FEH7"/>
<dbReference type="Gramene" id="KRH04700">
    <property type="protein sequence ID" value="KRH04700"/>
    <property type="gene ID" value="GLYMA_17G179900"/>
</dbReference>
<name>A0A0R0FEH7_SOYBN</name>
<evidence type="ECO:0000313" key="2">
    <source>
        <dbReference type="EnsemblPlants" id="KRH04700"/>
    </source>
</evidence>
<proteinExistence type="predicted"/>
<reference evidence="1" key="3">
    <citation type="submission" date="2018-07" db="EMBL/GenBank/DDBJ databases">
        <title>WGS assembly of Glycine max.</title>
        <authorList>
            <person name="Schmutz J."/>
            <person name="Cannon S."/>
            <person name="Schlueter J."/>
            <person name="Ma J."/>
            <person name="Mitros T."/>
            <person name="Nelson W."/>
            <person name="Hyten D."/>
            <person name="Song Q."/>
            <person name="Thelen J."/>
            <person name="Cheng J."/>
            <person name="Xu D."/>
            <person name="Hellsten U."/>
            <person name="May G."/>
            <person name="Yu Y."/>
            <person name="Sakurai T."/>
            <person name="Umezawa T."/>
            <person name="Bhattacharyya M."/>
            <person name="Sandhu D."/>
            <person name="Valliyodan B."/>
            <person name="Lindquist E."/>
            <person name="Peto M."/>
            <person name="Grant D."/>
            <person name="Shu S."/>
            <person name="Goodstein D."/>
            <person name="Barry K."/>
            <person name="Futrell-Griggs M."/>
            <person name="Abernathy B."/>
            <person name="Du J."/>
            <person name="Tian Z."/>
            <person name="Zhu L."/>
            <person name="Gill N."/>
            <person name="Joshi T."/>
            <person name="Libault M."/>
            <person name="Sethuraman A."/>
            <person name="Zhang X."/>
            <person name="Shinozaki K."/>
            <person name="Nguyen H."/>
            <person name="Wing R."/>
            <person name="Cregan P."/>
            <person name="Specht J."/>
            <person name="Grimwood J."/>
            <person name="Rokhsar D."/>
            <person name="Stacey G."/>
            <person name="Shoemaker R."/>
            <person name="Jackson S."/>
        </authorList>
    </citation>
    <scope>NUCLEOTIDE SEQUENCE</scope>
    <source>
        <tissue evidence="1">Callus</tissue>
    </source>
</reference>
<organism evidence="1">
    <name type="scientific">Glycine max</name>
    <name type="common">Soybean</name>
    <name type="synonym">Glycine hispida</name>
    <dbReference type="NCBI Taxonomy" id="3847"/>
    <lineage>
        <taxon>Eukaryota</taxon>
        <taxon>Viridiplantae</taxon>
        <taxon>Streptophyta</taxon>
        <taxon>Embryophyta</taxon>
        <taxon>Tracheophyta</taxon>
        <taxon>Spermatophyta</taxon>
        <taxon>Magnoliopsida</taxon>
        <taxon>eudicotyledons</taxon>
        <taxon>Gunneridae</taxon>
        <taxon>Pentapetalae</taxon>
        <taxon>rosids</taxon>
        <taxon>fabids</taxon>
        <taxon>Fabales</taxon>
        <taxon>Fabaceae</taxon>
        <taxon>Papilionoideae</taxon>
        <taxon>50 kb inversion clade</taxon>
        <taxon>NPAAA clade</taxon>
        <taxon>indigoferoid/millettioid clade</taxon>
        <taxon>Phaseoleae</taxon>
        <taxon>Glycine</taxon>
        <taxon>Glycine subgen. Soja</taxon>
    </lineage>
</organism>
<reference evidence="2" key="2">
    <citation type="submission" date="2018-02" db="UniProtKB">
        <authorList>
            <consortium name="EnsemblPlants"/>
        </authorList>
    </citation>
    <scope>IDENTIFICATION</scope>
    <source>
        <strain evidence="2">Williams 82</strain>
    </source>
</reference>
<dbReference type="EMBL" id="CM000850">
    <property type="protein sequence ID" value="KRH04700.1"/>
    <property type="molecule type" value="Genomic_DNA"/>
</dbReference>
<dbReference type="GO" id="GO:0016435">
    <property type="term" value="F:rRNA (guanine) methyltransferase activity"/>
    <property type="evidence" value="ECO:0007669"/>
    <property type="project" value="InterPro"/>
</dbReference>
<dbReference type="Gene3D" id="3.40.50.150">
    <property type="entry name" value="Vaccinia Virus protein VP39"/>
    <property type="match status" value="1"/>
</dbReference>
<dbReference type="InterPro" id="IPR039769">
    <property type="entry name" value="Bud23-like"/>
</dbReference>
<dbReference type="STRING" id="3847.A0A0R0FEH7"/>
<evidence type="ECO:0000313" key="1">
    <source>
        <dbReference type="EMBL" id="KRH04700.1"/>
    </source>
</evidence>